<keyword evidence="8" id="KW-1185">Reference proteome</keyword>
<dbReference type="NCBIfam" id="TIGR00079">
    <property type="entry name" value="pept_deformyl"/>
    <property type="match status" value="1"/>
</dbReference>
<feature type="binding site" evidence="6">
    <location>
        <position position="92"/>
    </location>
    <ligand>
        <name>Fe cation</name>
        <dbReference type="ChEBI" id="CHEBI:24875"/>
    </ligand>
</feature>
<dbReference type="Pfam" id="PF01327">
    <property type="entry name" value="Pep_deformylase"/>
    <property type="match status" value="1"/>
</dbReference>
<dbReference type="InterPro" id="IPR036821">
    <property type="entry name" value="Peptide_deformylase_sf"/>
</dbReference>
<dbReference type="SUPFAM" id="SSF56420">
    <property type="entry name" value="Peptide deformylase"/>
    <property type="match status" value="1"/>
</dbReference>
<evidence type="ECO:0000313" key="7">
    <source>
        <dbReference type="EMBL" id="RLQ22089.1"/>
    </source>
</evidence>
<dbReference type="NCBIfam" id="NF001159">
    <property type="entry name" value="PRK00150.1-3"/>
    <property type="match status" value="1"/>
</dbReference>
<evidence type="ECO:0000313" key="8">
    <source>
        <dbReference type="Proteomes" id="UP000265509"/>
    </source>
</evidence>
<dbReference type="PANTHER" id="PTHR10458:SF21">
    <property type="entry name" value="PEPTIDE DEFORMYLASE"/>
    <property type="match status" value="1"/>
</dbReference>
<dbReference type="AlphaFoldDB" id="A0A3L7DZJ1"/>
<dbReference type="EC" id="3.5.1.88" evidence="6"/>
<gene>
    <name evidence="6" type="primary">def</name>
    <name evidence="7" type="ORF">DWB85_09125</name>
</gene>
<feature type="active site" evidence="6">
    <location>
        <position position="135"/>
    </location>
</feature>
<comment type="caution">
    <text evidence="7">The sequence shown here is derived from an EMBL/GenBank/DDBJ whole genome shotgun (WGS) entry which is preliminary data.</text>
</comment>
<comment type="catalytic activity">
    <reaction evidence="6">
        <text>N-terminal N-formyl-L-methionyl-[peptide] + H2O = N-terminal L-methionyl-[peptide] + formate</text>
        <dbReference type="Rhea" id="RHEA:24420"/>
        <dbReference type="Rhea" id="RHEA-COMP:10639"/>
        <dbReference type="Rhea" id="RHEA-COMP:10640"/>
        <dbReference type="ChEBI" id="CHEBI:15377"/>
        <dbReference type="ChEBI" id="CHEBI:15740"/>
        <dbReference type="ChEBI" id="CHEBI:49298"/>
        <dbReference type="ChEBI" id="CHEBI:64731"/>
        <dbReference type="EC" id="3.5.1.88"/>
    </reaction>
</comment>
<dbReference type="RefSeq" id="WP_117953914.1">
    <property type="nucleotide sequence ID" value="NZ_QRAN01000008.1"/>
</dbReference>
<dbReference type="Gene3D" id="3.90.45.10">
    <property type="entry name" value="Peptide deformylase"/>
    <property type="match status" value="1"/>
</dbReference>
<keyword evidence="2 6" id="KW-0479">Metal-binding</keyword>
<organism evidence="7 8">
    <name type="scientific">Seongchinamella sediminis</name>
    <dbReference type="NCBI Taxonomy" id="2283635"/>
    <lineage>
        <taxon>Bacteria</taxon>
        <taxon>Pseudomonadati</taxon>
        <taxon>Pseudomonadota</taxon>
        <taxon>Gammaproteobacteria</taxon>
        <taxon>Cellvibrionales</taxon>
        <taxon>Halieaceae</taxon>
        <taxon>Seongchinamella</taxon>
    </lineage>
</organism>
<dbReference type="PRINTS" id="PR01576">
    <property type="entry name" value="PDEFORMYLASE"/>
</dbReference>
<comment type="function">
    <text evidence="6">Removes the formyl group from the N-terminal Met of newly synthesized proteins. Requires at least a dipeptide for an efficient rate of reaction. N-terminal L-methionine is a prerequisite for activity but the enzyme has broad specificity at other positions.</text>
</comment>
<dbReference type="InterPro" id="IPR023635">
    <property type="entry name" value="Peptide_deformylase"/>
</dbReference>
<evidence type="ECO:0000256" key="3">
    <source>
        <dbReference type="ARBA" id="ARBA00022801"/>
    </source>
</evidence>
<feature type="binding site" evidence="6">
    <location>
        <position position="134"/>
    </location>
    <ligand>
        <name>Fe cation</name>
        <dbReference type="ChEBI" id="CHEBI:24875"/>
    </ligand>
</feature>
<dbReference type="PANTHER" id="PTHR10458">
    <property type="entry name" value="PEPTIDE DEFORMYLASE"/>
    <property type="match status" value="1"/>
</dbReference>
<dbReference type="CDD" id="cd00487">
    <property type="entry name" value="Pep_deformylase"/>
    <property type="match status" value="1"/>
</dbReference>
<keyword evidence="5 6" id="KW-0408">Iron</keyword>
<dbReference type="OrthoDB" id="9804313at2"/>
<evidence type="ECO:0000256" key="6">
    <source>
        <dbReference type="HAMAP-Rule" id="MF_00163"/>
    </source>
</evidence>
<dbReference type="FunFam" id="3.90.45.10:FF:000001">
    <property type="entry name" value="Peptide deformylase"/>
    <property type="match status" value="1"/>
</dbReference>
<keyword evidence="3 6" id="KW-0378">Hydrolase</keyword>
<dbReference type="HAMAP" id="MF_00163">
    <property type="entry name" value="Pep_deformylase"/>
    <property type="match status" value="1"/>
</dbReference>
<dbReference type="Proteomes" id="UP000265509">
    <property type="component" value="Unassembled WGS sequence"/>
</dbReference>
<comment type="cofactor">
    <cofactor evidence="6">
        <name>Fe(2+)</name>
        <dbReference type="ChEBI" id="CHEBI:29033"/>
    </cofactor>
    <text evidence="6">Binds 1 Fe(2+) ion.</text>
</comment>
<protein>
    <recommendedName>
        <fullName evidence="6">Peptide deformylase</fullName>
        <shortName evidence="6">PDF</shortName>
        <ecNumber evidence="6">3.5.1.88</ecNumber>
    </recommendedName>
    <alternativeName>
        <fullName evidence="6">Polypeptide deformylase</fullName>
    </alternativeName>
</protein>
<evidence type="ECO:0000256" key="2">
    <source>
        <dbReference type="ARBA" id="ARBA00022723"/>
    </source>
</evidence>
<dbReference type="GO" id="GO:0046872">
    <property type="term" value="F:metal ion binding"/>
    <property type="evidence" value="ECO:0007669"/>
    <property type="project" value="UniProtKB-KW"/>
</dbReference>
<evidence type="ECO:0000256" key="4">
    <source>
        <dbReference type="ARBA" id="ARBA00022917"/>
    </source>
</evidence>
<dbReference type="PIRSF" id="PIRSF004749">
    <property type="entry name" value="Pep_def"/>
    <property type="match status" value="1"/>
</dbReference>
<proteinExistence type="inferred from homology"/>
<keyword evidence="4 6" id="KW-0648">Protein biosynthesis</keyword>
<name>A0A3L7DZJ1_9GAMM</name>
<reference evidence="7 8" key="1">
    <citation type="submission" date="2018-07" db="EMBL/GenBank/DDBJ databases">
        <title>Halioglobus sp. genome submission.</title>
        <authorList>
            <person name="Ye M.-Q."/>
            <person name="Du Z.-J."/>
        </authorList>
    </citation>
    <scope>NUCLEOTIDE SEQUENCE [LARGE SCALE GENOMIC DNA]</scope>
    <source>
        <strain evidence="7 8">U0301</strain>
    </source>
</reference>
<dbReference type="EMBL" id="QRAN01000008">
    <property type="protein sequence ID" value="RLQ22089.1"/>
    <property type="molecule type" value="Genomic_DNA"/>
</dbReference>
<dbReference type="GO" id="GO:0006412">
    <property type="term" value="P:translation"/>
    <property type="evidence" value="ECO:0007669"/>
    <property type="project" value="UniProtKB-UniRule"/>
</dbReference>
<accession>A0A3L7DZJ1</accession>
<sequence length="168" mass="19245">MAVLDILEFPDPRLRTVATPVSEVTDRHRELIADMFETMYAAPGIGLAATQVNVHERILVMDLSEEQNQPLVFINPEVTILDEELGEYDEGCLSVPGYYETVNRPRRIAVTALDREGKIFSDELDGLLAICLQHEIDHLDGKLFVDYLSPLKRNRIRKKLEKDQRRRA</sequence>
<evidence type="ECO:0000256" key="1">
    <source>
        <dbReference type="ARBA" id="ARBA00010759"/>
    </source>
</evidence>
<evidence type="ECO:0000256" key="5">
    <source>
        <dbReference type="ARBA" id="ARBA00023004"/>
    </source>
</evidence>
<comment type="similarity">
    <text evidence="1 6">Belongs to the polypeptide deformylase family.</text>
</comment>
<feature type="binding site" evidence="6">
    <location>
        <position position="138"/>
    </location>
    <ligand>
        <name>Fe cation</name>
        <dbReference type="ChEBI" id="CHEBI:24875"/>
    </ligand>
</feature>
<dbReference type="GO" id="GO:0042586">
    <property type="term" value="F:peptide deformylase activity"/>
    <property type="evidence" value="ECO:0007669"/>
    <property type="project" value="UniProtKB-UniRule"/>
</dbReference>